<dbReference type="SUPFAM" id="SSF52096">
    <property type="entry name" value="ClpP/crotonase"/>
    <property type="match status" value="1"/>
</dbReference>
<evidence type="ECO:0000256" key="2">
    <source>
        <dbReference type="RuleBase" id="RU003707"/>
    </source>
</evidence>
<evidence type="ECO:0000313" key="4">
    <source>
        <dbReference type="Proteomes" id="UP001056035"/>
    </source>
</evidence>
<organism evidence="3 4">
    <name type="scientific">Paraconexibacter antarcticus</name>
    <dbReference type="NCBI Taxonomy" id="2949664"/>
    <lineage>
        <taxon>Bacteria</taxon>
        <taxon>Bacillati</taxon>
        <taxon>Actinomycetota</taxon>
        <taxon>Thermoleophilia</taxon>
        <taxon>Solirubrobacterales</taxon>
        <taxon>Paraconexibacteraceae</taxon>
        <taxon>Paraconexibacter</taxon>
    </lineage>
</organism>
<dbReference type="Pfam" id="PF00378">
    <property type="entry name" value="ECH_1"/>
    <property type="match status" value="1"/>
</dbReference>
<dbReference type="Gene3D" id="1.10.12.10">
    <property type="entry name" value="Lyase 2-enoyl-coa Hydratase, Chain A, domain 2"/>
    <property type="match status" value="1"/>
</dbReference>
<dbReference type="InterPro" id="IPR029045">
    <property type="entry name" value="ClpP/crotonase-like_dom_sf"/>
</dbReference>
<dbReference type="InterPro" id="IPR014748">
    <property type="entry name" value="Enoyl-CoA_hydra_C"/>
</dbReference>
<dbReference type="InterPro" id="IPR001753">
    <property type="entry name" value="Enoyl-CoA_hydra/iso"/>
</dbReference>
<sequence length="252" mass="25807">MGTVTLTNDGAVAELQISGAIDLAWTQQLRDHAAALRADGGVRVVKLTGEGRFFCPGGDLAWMDGQPDRQAAIHELASTLHTGLKDLMALDAPVVARVHGPAAGAGLSLVLGADIAIAAESATLVMAYAGVGLSPDGGSSWLLPRLVGRRRAAEIMMLNGPIKAPDAVGMGILTKAVPEDELDAAVDAVVTRFATGPTATYGAIKRLLGSSSQNDYETQLGLEADQIAALAGSPTGAEGIAAFLEKRKPSFG</sequence>
<dbReference type="PANTHER" id="PTHR43459">
    <property type="entry name" value="ENOYL-COA HYDRATASE"/>
    <property type="match status" value="1"/>
</dbReference>
<reference evidence="3 4" key="1">
    <citation type="submission" date="2022-06" db="EMBL/GenBank/DDBJ databases">
        <title>Paraconexibacter antarcticus.</title>
        <authorList>
            <person name="Kim C.S."/>
        </authorList>
    </citation>
    <scope>NUCLEOTIDE SEQUENCE [LARGE SCALE GENOMIC DNA]</scope>
    <source>
        <strain evidence="3 4">02-257</strain>
    </source>
</reference>
<evidence type="ECO:0000256" key="1">
    <source>
        <dbReference type="ARBA" id="ARBA00005254"/>
    </source>
</evidence>
<dbReference type="RefSeq" id="WP_254570373.1">
    <property type="nucleotide sequence ID" value="NZ_CP098502.1"/>
</dbReference>
<keyword evidence="4" id="KW-1185">Reference proteome</keyword>
<accession>A0ABY5DNP4</accession>
<protein>
    <submittedName>
        <fullName evidence="3">Enoyl-CoA hydratase-related protein</fullName>
    </submittedName>
</protein>
<evidence type="ECO:0000313" key="3">
    <source>
        <dbReference type="EMBL" id="UTI63648.1"/>
    </source>
</evidence>
<name>A0ABY5DNP4_9ACTN</name>
<proteinExistence type="inferred from homology"/>
<dbReference type="EMBL" id="CP098502">
    <property type="protein sequence ID" value="UTI63648.1"/>
    <property type="molecule type" value="Genomic_DNA"/>
</dbReference>
<gene>
    <name evidence="3" type="ORF">NBH00_20180</name>
</gene>
<dbReference type="InterPro" id="IPR018376">
    <property type="entry name" value="Enoyl-CoA_hyd/isom_CS"/>
</dbReference>
<dbReference type="Gene3D" id="3.90.226.10">
    <property type="entry name" value="2-enoyl-CoA Hydratase, Chain A, domain 1"/>
    <property type="match status" value="1"/>
</dbReference>
<comment type="similarity">
    <text evidence="1 2">Belongs to the enoyl-CoA hydratase/isomerase family.</text>
</comment>
<dbReference type="PROSITE" id="PS00166">
    <property type="entry name" value="ENOYL_COA_HYDRATASE"/>
    <property type="match status" value="1"/>
</dbReference>
<dbReference type="CDD" id="cd06558">
    <property type="entry name" value="crotonase-like"/>
    <property type="match status" value="1"/>
</dbReference>
<dbReference type="PANTHER" id="PTHR43459:SF1">
    <property type="entry name" value="EG:BACN32G11.4 PROTEIN"/>
    <property type="match status" value="1"/>
</dbReference>
<dbReference type="Proteomes" id="UP001056035">
    <property type="component" value="Chromosome"/>
</dbReference>